<evidence type="ECO:0000313" key="1">
    <source>
        <dbReference type="EMBL" id="JAH27740.1"/>
    </source>
</evidence>
<accession>A0A0E9RH28</accession>
<dbReference type="EMBL" id="GBXM01080837">
    <property type="protein sequence ID" value="JAH27740.1"/>
    <property type="molecule type" value="Transcribed_RNA"/>
</dbReference>
<dbReference type="AlphaFoldDB" id="A0A0E9RH28"/>
<reference evidence="1" key="2">
    <citation type="journal article" date="2015" name="Fish Shellfish Immunol.">
        <title>Early steps in the European eel (Anguilla anguilla)-Vibrio vulnificus interaction in the gills: Role of the RtxA13 toxin.</title>
        <authorList>
            <person name="Callol A."/>
            <person name="Pajuelo D."/>
            <person name="Ebbesson L."/>
            <person name="Teles M."/>
            <person name="MacKenzie S."/>
            <person name="Amaro C."/>
        </authorList>
    </citation>
    <scope>NUCLEOTIDE SEQUENCE</scope>
</reference>
<proteinExistence type="predicted"/>
<name>A0A0E9RH28_ANGAN</name>
<protein>
    <submittedName>
        <fullName evidence="1">Uncharacterized protein</fullName>
    </submittedName>
</protein>
<reference evidence="1" key="1">
    <citation type="submission" date="2014-11" db="EMBL/GenBank/DDBJ databases">
        <authorList>
            <person name="Amaro Gonzalez C."/>
        </authorList>
    </citation>
    <scope>NUCLEOTIDE SEQUENCE</scope>
</reference>
<sequence length="33" mass="3649">MKTNDTMHGVMSLWQAAQLTAQLTAVGRYPTRA</sequence>
<organism evidence="1">
    <name type="scientific">Anguilla anguilla</name>
    <name type="common">European freshwater eel</name>
    <name type="synonym">Muraena anguilla</name>
    <dbReference type="NCBI Taxonomy" id="7936"/>
    <lineage>
        <taxon>Eukaryota</taxon>
        <taxon>Metazoa</taxon>
        <taxon>Chordata</taxon>
        <taxon>Craniata</taxon>
        <taxon>Vertebrata</taxon>
        <taxon>Euteleostomi</taxon>
        <taxon>Actinopterygii</taxon>
        <taxon>Neopterygii</taxon>
        <taxon>Teleostei</taxon>
        <taxon>Anguilliformes</taxon>
        <taxon>Anguillidae</taxon>
        <taxon>Anguilla</taxon>
    </lineage>
</organism>